<dbReference type="WBParaSite" id="HDID_0000397601-mRNA-1">
    <property type="protein sequence ID" value="HDID_0000397601-mRNA-1"/>
    <property type="gene ID" value="HDID_0000397601"/>
</dbReference>
<accession>A0A0R3SGF2</accession>
<dbReference type="Proteomes" id="UP000274504">
    <property type="component" value="Unassembled WGS sequence"/>
</dbReference>
<dbReference type="AlphaFoldDB" id="A0A0R3SGF2"/>
<evidence type="ECO:0000313" key="3">
    <source>
        <dbReference type="Proteomes" id="UP000274504"/>
    </source>
</evidence>
<dbReference type="EMBL" id="UYSG01001357">
    <property type="protein sequence ID" value="VDL41851.1"/>
    <property type="molecule type" value="Genomic_DNA"/>
</dbReference>
<keyword evidence="1" id="KW-0812">Transmembrane</keyword>
<proteinExistence type="predicted"/>
<protein>
    <submittedName>
        <fullName evidence="4">Transmembrane protein</fullName>
    </submittedName>
</protein>
<evidence type="ECO:0000313" key="4">
    <source>
        <dbReference type="WBParaSite" id="HDID_0000397601-mRNA-1"/>
    </source>
</evidence>
<name>A0A0R3SGF2_HYMDI</name>
<gene>
    <name evidence="2" type="ORF">HDID_LOCUS3974</name>
</gene>
<organism evidence="4">
    <name type="scientific">Hymenolepis diminuta</name>
    <name type="common">Rat tapeworm</name>
    <dbReference type="NCBI Taxonomy" id="6216"/>
    <lineage>
        <taxon>Eukaryota</taxon>
        <taxon>Metazoa</taxon>
        <taxon>Spiralia</taxon>
        <taxon>Lophotrochozoa</taxon>
        <taxon>Platyhelminthes</taxon>
        <taxon>Cestoda</taxon>
        <taxon>Eucestoda</taxon>
        <taxon>Cyclophyllidea</taxon>
        <taxon>Hymenolepididae</taxon>
        <taxon>Hymenolepis</taxon>
    </lineage>
</organism>
<evidence type="ECO:0000313" key="2">
    <source>
        <dbReference type="EMBL" id="VDL41851.1"/>
    </source>
</evidence>
<sequence length="76" mass="8516">MSEKALKWNFYFLGHIVPMVMLFLLPYVLPSVKRVPTQHKSVVGVSYELNLNPESRAPLVTATTSVGKNPNSEKSK</sequence>
<keyword evidence="1" id="KW-1133">Transmembrane helix</keyword>
<reference evidence="4" key="1">
    <citation type="submission" date="2017-02" db="UniProtKB">
        <authorList>
            <consortium name="WormBaseParasite"/>
        </authorList>
    </citation>
    <scope>IDENTIFICATION</scope>
</reference>
<dbReference type="OrthoDB" id="10529421at2759"/>
<feature type="transmembrane region" description="Helical" evidence="1">
    <location>
        <begin position="12"/>
        <end position="30"/>
    </location>
</feature>
<reference evidence="2 3" key="2">
    <citation type="submission" date="2018-11" db="EMBL/GenBank/DDBJ databases">
        <authorList>
            <consortium name="Pathogen Informatics"/>
        </authorList>
    </citation>
    <scope>NUCLEOTIDE SEQUENCE [LARGE SCALE GENOMIC DNA]</scope>
</reference>
<keyword evidence="1" id="KW-0472">Membrane</keyword>
<evidence type="ECO:0000256" key="1">
    <source>
        <dbReference type="SAM" id="Phobius"/>
    </source>
</evidence>